<organism evidence="4 5">
    <name type="scientific">Pseudomonas kairouanensis</name>
    <dbReference type="NCBI Taxonomy" id="2293832"/>
    <lineage>
        <taxon>Bacteria</taxon>
        <taxon>Pseudomonadati</taxon>
        <taxon>Pseudomonadota</taxon>
        <taxon>Gammaproteobacteria</taxon>
        <taxon>Pseudomonadales</taxon>
        <taxon>Pseudomonadaceae</taxon>
        <taxon>Pseudomonas</taxon>
    </lineage>
</organism>
<dbReference type="OrthoDB" id="9156149at2"/>
<evidence type="ECO:0000313" key="4">
    <source>
        <dbReference type="EMBL" id="TFY86926.1"/>
    </source>
</evidence>
<reference evidence="4 5" key="1">
    <citation type="journal article" date="2019" name="Syst. Appl. Microbiol.">
        <title>New species of pathogenic Pseudomonas isolated from citrus in Tunisia: Proposal of Pseudomonas kairouanensis sp. nov. and Pseudomonas nabeulensis sp. nov.</title>
        <authorList>
            <person name="Oueslati M."/>
            <person name="Mulet M."/>
            <person name="Gomila M."/>
            <person name="Berge O."/>
            <person name="Hajlaoui M.R."/>
            <person name="Lalucat J."/>
            <person name="Sadfi-Zouaoui N."/>
            <person name="Garcia-Valdes E."/>
        </authorList>
    </citation>
    <scope>NUCLEOTIDE SEQUENCE [LARGE SCALE GENOMIC DNA]</scope>
    <source>
        <strain evidence="4 5">KC12</strain>
    </source>
</reference>
<feature type="domain" description="YscD cytoplasmic" evidence="2">
    <location>
        <begin position="5"/>
        <end position="92"/>
    </location>
</feature>
<dbReference type="Pfam" id="PF16697">
    <property type="entry name" value="Yop-YscD_cpl"/>
    <property type="match status" value="1"/>
</dbReference>
<protein>
    <submittedName>
        <fullName evidence="4">Type III secretion protein</fullName>
    </submittedName>
</protein>
<dbReference type="InterPro" id="IPR053946">
    <property type="entry name" value="YscD_ppl_3rd"/>
</dbReference>
<keyword evidence="1" id="KW-0472">Membrane</keyword>
<evidence type="ECO:0000259" key="2">
    <source>
        <dbReference type="Pfam" id="PF16697"/>
    </source>
</evidence>
<dbReference type="InterPro" id="IPR008984">
    <property type="entry name" value="SMAD_FHA_dom_sf"/>
</dbReference>
<dbReference type="CDD" id="cd00060">
    <property type="entry name" value="FHA"/>
    <property type="match status" value="1"/>
</dbReference>
<dbReference type="SUPFAM" id="SSF49879">
    <property type="entry name" value="SMAD/FHA domain"/>
    <property type="match status" value="1"/>
</dbReference>
<comment type="caution">
    <text evidence="4">The sequence shown here is derived from an EMBL/GenBank/DDBJ whole genome shotgun (WGS) entry which is preliminary data.</text>
</comment>
<keyword evidence="5" id="KW-1185">Reference proteome</keyword>
<evidence type="ECO:0000313" key="5">
    <source>
        <dbReference type="Proteomes" id="UP000297391"/>
    </source>
</evidence>
<dbReference type="AlphaFoldDB" id="A0A4Z0AJG5"/>
<dbReference type="EMBL" id="QUZU01000028">
    <property type="protein sequence ID" value="TFY86926.1"/>
    <property type="molecule type" value="Genomic_DNA"/>
</dbReference>
<accession>A0A4Z0AJG5</accession>
<dbReference type="Gene3D" id="2.60.200.20">
    <property type="match status" value="1"/>
</dbReference>
<proteinExistence type="predicted"/>
<sequence length="297" mass="32378">MFELRVLNGSQQGAALPLFGEQWCIGASPEADLVLHDPAIAQRHVWVRRVADRWSVQAEAGLVLDASGTLVAQIADLAADLPFSISGIRLCVSLADRPWPAEPEPAVLETSRDTPQDLPLSTMPKSTQTRWLGGLLVVAVLVTVVGMMNASDSQPQASLMPAASSRIELATVPEVRQQLLKMLSERDLAQRVTLQVVNGQVALSGDVSQEQMALLSRMLVRFAEQFDSPVPVLSRVREGSSQPPFKIVQIVGGPNGHVVLEDGQRLFLGDEVDGLRLVSIDNGRLVFDGHQRYEVRW</sequence>
<gene>
    <name evidence="4" type="ORF">DYL59_20420</name>
</gene>
<feature type="transmembrane region" description="Helical" evidence="1">
    <location>
        <begin position="131"/>
        <end position="150"/>
    </location>
</feature>
<keyword evidence="1" id="KW-1133">Transmembrane helix</keyword>
<dbReference type="RefSeq" id="WP_135290780.1">
    <property type="nucleotide sequence ID" value="NZ_QUZU01000028.1"/>
</dbReference>
<dbReference type="Pfam" id="PF21934">
    <property type="entry name" value="Yop-YscD_ppl_3rd"/>
    <property type="match status" value="1"/>
</dbReference>
<evidence type="ECO:0000256" key="1">
    <source>
        <dbReference type="SAM" id="Phobius"/>
    </source>
</evidence>
<name>A0A4Z0AJG5_9PSED</name>
<evidence type="ECO:0000259" key="3">
    <source>
        <dbReference type="Pfam" id="PF21934"/>
    </source>
</evidence>
<keyword evidence="1" id="KW-0812">Transmembrane</keyword>
<dbReference type="Proteomes" id="UP000297391">
    <property type="component" value="Unassembled WGS sequence"/>
</dbReference>
<feature type="domain" description="YscD-like Bon-like" evidence="3">
    <location>
        <begin position="174"/>
        <end position="237"/>
    </location>
</feature>
<dbReference type="InterPro" id="IPR032030">
    <property type="entry name" value="YscD_cytoplasmic_dom"/>
</dbReference>